<protein>
    <submittedName>
        <fullName evidence="2">Putative para-aminobenzoate synthase component I</fullName>
    </submittedName>
</protein>
<dbReference type="InterPro" id="IPR005801">
    <property type="entry name" value="ADC_synthase"/>
</dbReference>
<name>G7GP60_9ACTN</name>
<gene>
    <name evidence="2" type="ORF">GOAMR_34_00510</name>
</gene>
<dbReference type="Pfam" id="PF00425">
    <property type="entry name" value="Chorismate_bind"/>
    <property type="match status" value="1"/>
</dbReference>
<dbReference type="STRING" id="1075090.GOAMR_34_00510"/>
<comment type="caution">
    <text evidence="2">The sequence shown here is derived from an EMBL/GenBank/DDBJ whole genome shotgun (WGS) entry which is preliminary data.</text>
</comment>
<dbReference type="RefSeq" id="WP_005186365.1">
    <property type="nucleotide sequence ID" value="NZ_BAED01000034.1"/>
</dbReference>
<accession>G7GP60</accession>
<dbReference type="PRINTS" id="PR00095">
    <property type="entry name" value="ANTSNTHASEI"/>
</dbReference>
<dbReference type="Proteomes" id="UP000006023">
    <property type="component" value="Unassembled WGS sequence"/>
</dbReference>
<dbReference type="GO" id="GO:0000162">
    <property type="term" value="P:L-tryptophan biosynthetic process"/>
    <property type="evidence" value="ECO:0007669"/>
    <property type="project" value="TreeGrafter"/>
</dbReference>
<proteinExistence type="predicted"/>
<dbReference type="NCBIfam" id="NF004530">
    <property type="entry name" value="PRK05877.1"/>
    <property type="match status" value="1"/>
</dbReference>
<dbReference type="InterPro" id="IPR015890">
    <property type="entry name" value="Chorismate_C"/>
</dbReference>
<dbReference type="Gene3D" id="3.60.120.10">
    <property type="entry name" value="Anthranilate synthase"/>
    <property type="match status" value="1"/>
</dbReference>
<dbReference type="InterPro" id="IPR019999">
    <property type="entry name" value="Anth_synth_I-like"/>
</dbReference>
<dbReference type="PANTHER" id="PTHR11236">
    <property type="entry name" value="AMINOBENZOATE/ANTHRANILATE SYNTHASE"/>
    <property type="match status" value="1"/>
</dbReference>
<dbReference type="AlphaFoldDB" id="G7GP60"/>
<feature type="domain" description="Chorismate-utilising enzyme C-terminal" evidence="1">
    <location>
        <begin position="146"/>
        <end position="400"/>
    </location>
</feature>
<dbReference type="GO" id="GO:0046820">
    <property type="term" value="F:4-amino-4-deoxychorismate synthase activity"/>
    <property type="evidence" value="ECO:0007669"/>
    <property type="project" value="TreeGrafter"/>
</dbReference>
<organism evidence="2 3">
    <name type="scientific">Gordonia amarae NBRC 15530</name>
    <dbReference type="NCBI Taxonomy" id="1075090"/>
    <lineage>
        <taxon>Bacteria</taxon>
        <taxon>Bacillati</taxon>
        <taxon>Actinomycetota</taxon>
        <taxon>Actinomycetes</taxon>
        <taxon>Mycobacteriales</taxon>
        <taxon>Gordoniaceae</taxon>
        <taxon>Gordonia</taxon>
    </lineage>
</organism>
<sequence length="410" mass="42278">MPQEVPGPLEVLGALIEYTGAHRLPPPAALVGDWWGADAVIAPSIDIVAGHPPPPVAERFWFGYLGFPQYPATPAGAVDGVMDGGGLPAVAGGETDGVLLLRDGRWEYRSVDGSPCPAWVSECIAAAGSIGVPQPPRVRWTPPEREPHLAAVESCLEAIRAGEVYQACVCTRFTGQIDGPPSVFYRLLAAATVPAKSAFLQGEWGAVASFSPETFLRRTGGVVTSAPIKGTIPATGDPATLAASEKDIAENVMIVDLVRNDLGRVADIGSVTVPALLRISPAPGVWHLVSTVAAEVGEHVTTIDLLDAAFPPASVTGTPKLRALSLLAGWEQHARGVYCGAIGMSGPGQASESGPAGDLDLNVAIRTVAVTPGGSAVLGVGGGITIDSDPGREWQECLDKASSIVSAFTR</sequence>
<evidence type="ECO:0000313" key="2">
    <source>
        <dbReference type="EMBL" id="GAB05385.1"/>
    </source>
</evidence>
<evidence type="ECO:0000259" key="1">
    <source>
        <dbReference type="Pfam" id="PF00425"/>
    </source>
</evidence>
<dbReference type="eggNOG" id="COG0147">
    <property type="taxonomic scope" value="Bacteria"/>
</dbReference>
<dbReference type="EMBL" id="BAED01000034">
    <property type="protein sequence ID" value="GAB05385.1"/>
    <property type="molecule type" value="Genomic_DNA"/>
</dbReference>
<keyword evidence="3" id="KW-1185">Reference proteome</keyword>
<evidence type="ECO:0000313" key="3">
    <source>
        <dbReference type="Proteomes" id="UP000006023"/>
    </source>
</evidence>
<reference evidence="2 3" key="1">
    <citation type="submission" date="2011-11" db="EMBL/GenBank/DDBJ databases">
        <title>Whole genome shotgun sequence of Gordonia amarae NBRC 15530.</title>
        <authorList>
            <person name="Takarada H."/>
            <person name="Hosoyama A."/>
            <person name="Tsuchikane K."/>
            <person name="Katsumata H."/>
            <person name="Yamazaki S."/>
            <person name="Fujita N."/>
        </authorList>
    </citation>
    <scope>NUCLEOTIDE SEQUENCE [LARGE SCALE GENOMIC DNA]</scope>
    <source>
        <strain evidence="2 3">NBRC 15530</strain>
    </source>
</reference>
<dbReference type="PANTHER" id="PTHR11236:SF50">
    <property type="entry name" value="AMINODEOXYCHORISMATE SYNTHASE COMPONENT 1"/>
    <property type="match status" value="1"/>
</dbReference>
<dbReference type="SUPFAM" id="SSF56322">
    <property type="entry name" value="ADC synthase"/>
    <property type="match status" value="1"/>
</dbReference>